<protein>
    <submittedName>
        <fullName evidence="7">Uncharacterized protein</fullName>
    </submittedName>
</protein>
<dbReference type="Pfam" id="PF11779">
    <property type="entry name" value="SPT_ssu-like"/>
    <property type="match status" value="1"/>
</dbReference>
<dbReference type="AlphaFoldDB" id="F8NX60"/>
<dbReference type="GeneID" id="18819336"/>
<dbReference type="HOGENOM" id="CLU_122021_2_2_1"/>
<evidence type="ECO:0000313" key="7">
    <source>
        <dbReference type="EMBL" id="EGO24535.1"/>
    </source>
</evidence>
<dbReference type="EMBL" id="GL945434">
    <property type="protein sequence ID" value="EGO24535.1"/>
    <property type="molecule type" value="Genomic_DNA"/>
</dbReference>
<dbReference type="Proteomes" id="UP000008064">
    <property type="component" value="Unassembled WGS sequence"/>
</dbReference>
<gene>
    <name evidence="7" type="ORF">SERLADRAFT_468004</name>
</gene>
<evidence type="ECO:0000256" key="2">
    <source>
        <dbReference type="ARBA" id="ARBA00022692"/>
    </source>
</evidence>
<feature type="transmembrane region" description="Helical" evidence="6">
    <location>
        <begin position="27"/>
        <end position="48"/>
    </location>
</feature>
<name>F8NX60_SERL9</name>
<organism>
    <name type="scientific">Serpula lacrymans var. lacrymans (strain S7.9)</name>
    <name type="common">Dry rot fungus</name>
    <dbReference type="NCBI Taxonomy" id="578457"/>
    <lineage>
        <taxon>Eukaryota</taxon>
        <taxon>Fungi</taxon>
        <taxon>Dikarya</taxon>
        <taxon>Basidiomycota</taxon>
        <taxon>Agaricomycotina</taxon>
        <taxon>Agaricomycetes</taxon>
        <taxon>Agaricomycetidae</taxon>
        <taxon>Boletales</taxon>
        <taxon>Coniophorineae</taxon>
        <taxon>Serpulaceae</taxon>
        <taxon>Serpula</taxon>
    </lineage>
</organism>
<evidence type="ECO:0000256" key="6">
    <source>
        <dbReference type="SAM" id="Phobius"/>
    </source>
</evidence>
<dbReference type="KEGG" id="sla:SERLADRAFT_468004"/>
<keyword evidence="4 6" id="KW-1133">Transmembrane helix</keyword>
<keyword evidence="3" id="KW-0256">Endoplasmic reticulum</keyword>
<accession>F8NX60</accession>
<sequence>MQGYFQRRILRIEATFGISMLEPWEKFFYLTVVFLLAILVFTGLYQYLPQHLIDMQRRVTYYLWGGSESEERLLQHLWDATTKTEL</sequence>
<dbReference type="GO" id="GO:0005789">
    <property type="term" value="C:endoplasmic reticulum membrane"/>
    <property type="evidence" value="ECO:0007669"/>
    <property type="project" value="UniProtKB-SubCell"/>
</dbReference>
<evidence type="ECO:0000256" key="4">
    <source>
        <dbReference type="ARBA" id="ARBA00022989"/>
    </source>
</evidence>
<proteinExistence type="predicted"/>
<dbReference type="OrthoDB" id="202672at2759"/>
<evidence type="ECO:0000256" key="1">
    <source>
        <dbReference type="ARBA" id="ARBA00004477"/>
    </source>
</evidence>
<reference evidence="7" key="1">
    <citation type="submission" date="2011-04" db="EMBL/GenBank/DDBJ databases">
        <title>Evolution of plant cell wall degrading machinery underlies the functional diversity of forest fungi.</title>
        <authorList>
            <consortium name="US DOE Joint Genome Institute (JGI-PGF)"/>
            <person name="Eastwood D.C."/>
            <person name="Floudas D."/>
            <person name="Binder M."/>
            <person name="Majcherczyk A."/>
            <person name="Schneider P."/>
            <person name="Aerts A."/>
            <person name="Asiegbu F.O."/>
            <person name="Baker S.E."/>
            <person name="Barry K."/>
            <person name="Bendiksby M."/>
            <person name="Blumentritt M."/>
            <person name="Coutinho P.M."/>
            <person name="Cullen D."/>
            <person name="Cullen D."/>
            <person name="Gathman A."/>
            <person name="Goodell B."/>
            <person name="Henrissat B."/>
            <person name="Ihrmark K."/>
            <person name="Kauserud H."/>
            <person name="Kohler A."/>
            <person name="LaButti K."/>
            <person name="Lapidus A."/>
            <person name="Lavin J.L."/>
            <person name="Lee Y.-H."/>
            <person name="Lindquist E."/>
            <person name="Lilly W."/>
            <person name="Lucas S."/>
            <person name="Morin E."/>
            <person name="Murat C."/>
            <person name="Oguiza J.A."/>
            <person name="Park J."/>
            <person name="Pisabarro A.G."/>
            <person name="Riley R."/>
            <person name="Rosling A."/>
            <person name="Salamov A."/>
            <person name="Schmidt O."/>
            <person name="Schmutz J."/>
            <person name="Skrede I."/>
            <person name="Stenlid J."/>
            <person name="Wiebenga A."/>
            <person name="Xie X."/>
            <person name="Kues U."/>
            <person name="Hibbett D.S."/>
            <person name="Hoffmeister D."/>
            <person name="Hogberg N."/>
            <person name="Martin F."/>
            <person name="Grigoriev I.V."/>
            <person name="Watkinson S.C."/>
        </authorList>
    </citation>
    <scope>NUCLEOTIDE SEQUENCE</scope>
    <source>
        <strain evidence="7">S7.9</strain>
    </source>
</reference>
<dbReference type="InterPro" id="IPR024512">
    <property type="entry name" value="Ser_palmitoyltrfase_ssu-like"/>
</dbReference>
<comment type="subcellular location">
    <subcellularLocation>
        <location evidence="1">Endoplasmic reticulum membrane</location>
        <topology evidence="1">Multi-pass membrane protein</topology>
    </subcellularLocation>
</comment>
<dbReference type="RefSeq" id="XP_007318554.1">
    <property type="nucleotide sequence ID" value="XM_007318492.1"/>
</dbReference>
<evidence type="ECO:0000256" key="3">
    <source>
        <dbReference type="ARBA" id="ARBA00022824"/>
    </source>
</evidence>
<keyword evidence="5 6" id="KW-0472">Membrane</keyword>
<keyword evidence="2 6" id="KW-0812">Transmembrane</keyword>
<evidence type="ECO:0000256" key="5">
    <source>
        <dbReference type="ARBA" id="ARBA00023136"/>
    </source>
</evidence>